<keyword evidence="2" id="KW-1185">Reference proteome</keyword>
<dbReference type="KEGG" id="emv:HQR01_14765"/>
<dbReference type="EMBL" id="CP053921">
    <property type="protein sequence ID" value="QKG72528.1"/>
    <property type="molecule type" value="Genomic_DNA"/>
</dbReference>
<dbReference type="Proteomes" id="UP000504693">
    <property type="component" value="Chromosome"/>
</dbReference>
<protein>
    <submittedName>
        <fullName evidence="1">Uncharacterized protein</fullName>
    </submittedName>
</protein>
<proteinExistence type="predicted"/>
<name>A0A7D4CP25_9SPHN</name>
<organism evidence="1 2">
    <name type="scientific">Erythrobacter mangrovi</name>
    <dbReference type="NCBI Taxonomy" id="2739433"/>
    <lineage>
        <taxon>Bacteria</taxon>
        <taxon>Pseudomonadati</taxon>
        <taxon>Pseudomonadota</taxon>
        <taxon>Alphaproteobacteria</taxon>
        <taxon>Sphingomonadales</taxon>
        <taxon>Erythrobacteraceae</taxon>
        <taxon>Erythrobacter/Porphyrobacter group</taxon>
        <taxon>Erythrobacter</taxon>
    </lineage>
</organism>
<evidence type="ECO:0000313" key="1">
    <source>
        <dbReference type="EMBL" id="QKG72528.1"/>
    </source>
</evidence>
<accession>A0A7D4CP25</accession>
<gene>
    <name evidence="1" type="ORF">HQR01_14765</name>
</gene>
<sequence length="50" mass="5527">MYDRNFFRTQLGQASLASFLAMTIFAVFSSNLAMSAPAPSIAYYDQVEIA</sequence>
<dbReference type="RefSeq" id="WP_173215871.1">
    <property type="nucleotide sequence ID" value="NZ_CP053921.1"/>
</dbReference>
<reference evidence="1 2" key="1">
    <citation type="submission" date="2020-05" db="EMBL/GenBank/DDBJ databases">
        <title>Erythrobacter mangrovi sp. nov., isolated from rhizosphere soil of mangrove plant (Kandelia candel).</title>
        <authorList>
            <person name="Ye Y.H."/>
        </authorList>
    </citation>
    <scope>NUCLEOTIDE SEQUENCE [LARGE SCALE GENOMIC DNA]</scope>
    <source>
        <strain evidence="1 2">EB310</strain>
    </source>
</reference>
<evidence type="ECO:0000313" key="2">
    <source>
        <dbReference type="Proteomes" id="UP000504693"/>
    </source>
</evidence>
<dbReference type="AlphaFoldDB" id="A0A7D4CP25"/>